<dbReference type="AlphaFoldDB" id="A0A895XIT5"/>
<dbReference type="SUPFAM" id="SSF52540">
    <property type="entry name" value="P-loop containing nucleoside triphosphate hydrolases"/>
    <property type="match status" value="1"/>
</dbReference>
<evidence type="ECO:0000256" key="2">
    <source>
        <dbReference type="ARBA" id="ARBA00022448"/>
    </source>
</evidence>
<dbReference type="Proteomes" id="UP000662939">
    <property type="component" value="Chromosome"/>
</dbReference>
<keyword evidence="2" id="KW-0813">Transport</keyword>
<keyword evidence="7" id="KW-1185">Reference proteome</keyword>
<dbReference type="PANTHER" id="PTHR43335">
    <property type="entry name" value="ABC TRANSPORTER, ATP-BINDING PROTEIN"/>
    <property type="match status" value="1"/>
</dbReference>
<dbReference type="InterPro" id="IPR027417">
    <property type="entry name" value="P-loop_NTPase"/>
</dbReference>
<evidence type="ECO:0000259" key="5">
    <source>
        <dbReference type="PROSITE" id="PS50893"/>
    </source>
</evidence>
<dbReference type="InterPro" id="IPR003439">
    <property type="entry name" value="ABC_transporter-like_ATP-bd"/>
</dbReference>
<name>A0A895XIT5_9ACTN</name>
<organism evidence="6 7">
    <name type="scientific">Natronoglycomyces albus</name>
    <dbReference type="NCBI Taxonomy" id="2811108"/>
    <lineage>
        <taxon>Bacteria</taxon>
        <taxon>Bacillati</taxon>
        <taxon>Actinomycetota</taxon>
        <taxon>Actinomycetes</taxon>
        <taxon>Glycomycetales</taxon>
        <taxon>Glycomycetaceae</taxon>
        <taxon>Natronoglycomyces</taxon>
    </lineage>
</organism>
<reference evidence="6" key="1">
    <citation type="submission" date="2021-02" db="EMBL/GenBank/DDBJ databases">
        <title>Natronoglycomyces albus gen. nov., sp. nov, a haloalkaliphilic actinobacterium from a soda solonchak soil.</title>
        <authorList>
            <person name="Sorokin D.Y."/>
            <person name="Khijniak T.V."/>
            <person name="Zakharycheva A.P."/>
            <person name="Boueva O.V."/>
            <person name="Ariskina E.V."/>
            <person name="Hahnke R.L."/>
            <person name="Bunk B."/>
            <person name="Sproer C."/>
            <person name="Schumann P."/>
            <person name="Evtushenko L.I."/>
            <person name="Kublanov I.V."/>
        </authorList>
    </citation>
    <scope>NUCLEOTIDE SEQUENCE</scope>
    <source>
        <strain evidence="6">DSM 106290</strain>
    </source>
</reference>
<keyword evidence="3" id="KW-0547">Nucleotide-binding</keyword>
<dbReference type="InterPro" id="IPR003593">
    <property type="entry name" value="AAA+_ATPase"/>
</dbReference>
<dbReference type="RefSeq" id="WP_213171258.1">
    <property type="nucleotide sequence ID" value="NZ_CP070496.1"/>
</dbReference>
<gene>
    <name evidence="6" type="ORF">JQS30_16110</name>
</gene>
<accession>A0A895XIT5</accession>
<evidence type="ECO:0000313" key="6">
    <source>
        <dbReference type="EMBL" id="QSB05254.1"/>
    </source>
</evidence>
<dbReference type="Gene3D" id="3.40.50.300">
    <property type="entry name" value="P-loop containing nucleotide triphosphate hydrolases"/>
    <property type="match status" value="1"/>
</dbReference>
<feature type="domain" description="ABC transporter" evidence="5">
    <location>
        <begin position="10"/>
        <end position="235"/>
    </location>
</feature>
<dbReference type="KEGG" id="nav:JQS30_16110"/>
<evidence type="ECO:0000256" key="4">
    <source>
        <dbReference type="ARBA" id="ARBA00022840"/>
    </source>
</evidence>
<comment type="similarity">
    <text evidence="1">Belongs to the ABC transporter superfamily.</text>
</comment>
<evidence type="ECO:0000256" key="3">
    <source>
        <dbReference type="ARBA" id="ARBA00022741"/>
    </source>
</evidence>
<evidence type="ECO:0000313" key="7">
    <source>
        <dbReference type="Proteomes" id="UP000662939"/>
    </source>
</evidence>
<dbReference type="PROSITE" id="PS50893">
    <property type="entry name" value="ABC_TRANSPORTER_2"/>
    <property type="match status" value="1"/>
</dbReference>
<dbReference type="SMART" id="SM00382">
    <property type="entry name" value="AAA"/>
    <property type="match status" value="1"/>
</dbReference>
<proteinExistence type="inferred from homology"/>
<dbReference type="GO" id="GO:0016887">
    <property type="term" value="F:ATP hydrolysis activity"/>
    <property type="evidence" value="ECO:0007669"/>
    <property type="project" value="InterPro"/>
</dbReference>
<protein>
    <submittedName>
        <fullName evidence="6">ATP-binding cassette domain-containing protein</fullName>
    </submittedName>
</protein>
<dbReference type="Pfam" id="PF00005">
    <property type="entry name" value="ABC_tran"/>
    <property type="match status" value="1"/>
</dbReference>
<dbReference type="GO" id="GO:0005524">
    <property type="term" value="F:ATP binding"/>
    <property type="evidence" value="ECO:0007669"/>
    <property type="project" value="UniProtKB-KW"/>
</dbReference>
<dbReference type="PANTHER" id="PTHR43335:SF4">
    <property type="entry name" value="ABC TRANSPORTER, ATP-BINDING PROTEIN"/>
    <property type="match status" value="1"/>
</dbReference>
<sequence length="304" mass="32006">MPKRTDTTPIAVDGLTKKYGSVTAVDQLSFTVRPGRITGFLGPNGAGKTTTLRMTLGLVTPSAGRATIHGHIYRQLANPTSVVGAVLDDVGAHDSRSGRHHLRQLCAAARIPASRVDDVLAEVDLTQAADRDYGTYSRGMRQRLSLAQALLGDPEVLIMDEPTNGLDPSGIRWILDALREFADQGRTVLISTHVIAEIQSLLEDVIIINRGTLVAQGTVAQVCGSESGTGQVSAHASDPAGLLAAARAKGLSATMSGGAVLFSDGGIEQVSALAAQERITLREVSSLQHSLEAAFLNLTRQEGK</sequence>
<evidence type="ECO:0000256" key="1">
    <source>
        <dbReference type="ARBA" id="ARBA00005417"/>
    </source>
</evidence>
<dbReference type="EMBL" id="CP070496">
    <property type="protein sequence ID" value="QSB05254.1"/>
    <property type="molecule type" value="Genomic_DNA"/>
</dbReference>
<keyword evidence="4 6" id="KW-0067">ATP-binding</keyword>